<evidence type="ECO:0000256" key="6">
    <source>
        <dbReference type="ARBA" id="ARBA00022801"/>
    </source>
</evidence>
<evidence type="ECO:0000313" key="12">
    <source>
        <dbReference type="Ensembl" id="ENSVURP00010007259.1"/>
    </source>
</evidence>
<dbReference type="GeneID" id="114051709"/>
<dbReference type="Pfam" id="PF00062">
    <property type="entry name" value="Lys"/>
    <property type="match status" value="1"/>
</dbReference>
<keyword evidence="5" id="KW-0081">Bacteriolytic enzyme</keyword>
<dbReference type="STRING" id="29139.ENSVURP00010007259"/>
<dbReference type="GO" id="GO:0050829">
    <property type="term" value="P:defense response to Gram-negative bacterium"/>
    <property type="evidence" value="ECO:0007669"/>
    <property type="project" value="TreeGrafter"/>
</dbReference>
<evidence type="ECO:0000256" key="9">
    <source>
        <dbReference type="RuleBase" id="RU004440"/>
    </source>
</evidence>
<keyword evidence="13" id="KW-1185">Reference proteome</keyword>
<dbReference type="EC" id="3.2.1.17" evidence="3"/>
<organism evidence="12 13">
    <name type="scientific">Vombatus ursinus</name>
    <name type="common">Common wombat</name>
    <dbReference type="NCBI Taxonomy" id="29139"/>
    <lineage>
        <taxon>Eukaryota</taxon>
        <taxon>Metazoa</taxon>
        <taxon>Chordata</taxon>
        <taxon>Craniata</taxon>
        <taxon>Vertebrata</taxon>
        <taxon>Euteleostomi</taxon>
        <taxon>Mammalia</taxon>
        <taxon>Metatheria</taxon>
        <taxon>Diprotodontia</taxon>
        <taxon>Vombatidae</taxon>
        <taxon>Vombatus</taxon>
    </lineage>
</organism>
<dbReference type="AlphaFoldDB" id="A0A4X2K5L6"/>
<dbReference type="InterPro" id="IPR019799">
    <property type="entry name" value="Glyco_hydro_22_CS"/>
</dbReference>
<dbReference type="RefSeq" id="XP_027729948.1">
    <property type="nucleotide sequence ID" value="XM_027874147.1"/>
</dbReference>
<dbReference type="GO" id="GO:0031640">
    <property type="term" value="P:killing of cells of another organism"/>
    <property type="evidence" value="ECO:0007669"/>
    <property type="project" value="UniProtKB-KW"/>
</dbReference>
<dbReference type="PROSITE" id="PS00128">
    <property type="entry name" value="GLYCOSYL_HYDROL_F22_1"/>
    <property type="match status" value="1"/>
</dbReference>
<evidence type="ECO:0000256" key="5">
    <source>
        <dbReference type="ARBA" id="ARBA00022638"/>
    </source>
</evidence>
<keyword evidence="10" id="KW-0472">Membrane</keyword>
<feature type="domain" description="Glycosyl hydrolases family 22 (GH22)" evidence="11">
    <location>
        <begin position="133"/>
        <end position="151"/>
    </location>
</feature>
<dbReference type="Ensembl" id="ENSVURT00010008208.1">
    <property type="protein sequence ID" value="ENSVURP00010007259.1"/>
    <property type="gene ID" value="ENSVURG00010005625.1"/>
</dbReference>
<dbReference type="PANTHER" id="PTHR11407:SF28">
    <property type="entry name" value="LYSOZYME C"/>
    <property type="match status" value="1"/>
</dbReference>
<dbReference type="Proteomes" id="UP000314987">
    <property type="component" value="Unassembled WGS sequence"/>
</dbReference>
<dbReference type="FunFam" id="1.10.530.10:FF:000001">
    <property type="entry name" value="Lysozyme C"/>
    <property type="match status" value="1"/>
</dbReference>
<dbReference type="InterPro" id="IPR023346">
    <property type="entry name" value="Lysozyme-like_dom_sf"/>
</dbReference>
<dbReference type="GO" id="GO:0050830">
    <property type="term" value="P:defense response to Gram-positive bacterium"/>
    <property type="evidence" value="ECO:0007669"/>
    <property type="project" value="TreeGrafter"/>
</dbReference>
<keyword evidence="4" id="KW-0929">Antimicrobial</keyword>
<dbReference type="OMA" id="NNCQNRD"/>
<dbReference type="OrthoDB" id="17373at2759"/>
<dbReference type="PRINTS" id="PR00135">
    <property type="entry name" value="LYZLACT"/>
</dbReference>
<dbReference type="InterPro" id="IPR001916">
    <property type="entry name" value="Glyco_hydro_22"/>
</dbReference>
<proteinExistence type="inferred from homology"/>
<dbReference type="GO" id="GO:0003796">
    <property type="term" value="F:lysozyme activity"/>
    <property type="evidence" value="ECO:0007669"/>
    <property type="project" value="UniProtKB-EC"/>
</dbReference>
<keyword evidence="7" id="KW-1015">Disulfide bond</keyword>
<dbReference type="PRINTS" id="PR00137">
    <property type="entry name" value="LYSOZYME"/>
</dbReference>
<feature type="transmembrane region" description="Helical" evidence="10">
    <location>
        <begin position="42"/>
        <end position="60"/>
    </location>
</feature>
<dbReference type="CDD" id="cd16897">
    <property type="entry name" value="LYZ_C"/>
    <property type="match status" value="1"/>
</dbReference>
<reference evidence="12" key="2">
    <citation type="submission" date="2025-08" db="UniProtKB">
        <authorList>
            <consortium name="Ensembl"/>
        </authorList>
    </citation>
    <scope>IDENTIFICATION</scope>
</reference>
<sequence length="185" mass="20893">MNSIVAEPLNNKEEELKREVKYWGSSQPGHFEQFDYSGDMKVLLLLGLISLSVTVHGVTLERCDFARRIKQQLDGYRGISLANWVCLAQWESGFNTKATNYNPGDRSTDYGIFQINSHYWCNDGKTPHAVNGCGVRCSELQEDNLVKAIQCAKKIVAQQGIGAWVAWRNKCQGKDVSQYLRGCRL</sequence>
<dbReference type="InterPro" id="IPR000974">
    <property type="entry name" value="Glyco_hydro_22_lys"/>
</dbReference>
<evidence type="ECO:0000256" key="2">
    <source>
        <dbReference type="ARBA" id="ARBA00010859"/>
    </source>
</evidence>
<dbReference type="PANTHER" id="PTHR11407">
    <property type="entry name" value="LYSOZYME C"/>
    <property type="match status" value="1"/>
</dbReference>
<evidence type="ECO:0000256" key="4">
    <source>
        <dbReference type="ARBA" id="ARBA00022529"/>
    </source>
</evidence>
<dbReference type="SUPFAM" id="SSF53955">
    <property type="entry name" value="Lysozyme-like"/>
    <property type="match status" value="1"/>
</dbReference>
<dbReference type="Gene3D" id="1.10.530.10">
    <property type="match status" value="1"/>
</dbReference>
<dbReference type="SMART" id="SM00263">
    <property type="entry name" value="LYZ1"/>
    <property type="match status" value="1"/>
</dbReference>
<evidence type="ECO:0000256" key="7">
    <source>
        <dbReference type="ARBA" id="ARBA00023157"/>
    </source>
</evidence>
<evidence type="ECO:0000256" key="10">
    <source>
        <dbReference type="SAM" id="Phobius"/>
    </source>
</evidence>
<keyword evidence="10" id="KW-1133">Transmembrane helix</keyword>
<dbReference type="PROSITE" id="PS51348">
    <property type="entry name" value="GLYCOSYL_HYDROL_F22_2"/>
    <property type="match status" value="1"/>
</dbReference>
<keyword evidence="10" id="KW-0812">Transmembrane</keyword>
<keyword evidence="8" id="KW-0326">Glycosidase</keyword>
<keyword evidence="6" id="KW-0378">Hydrolase</keyword>
<protein>
    <recommendedName>
        <fullName evidence="3">lysozyme</fullName>
        <ecNumber evidence="3">3.2.1.17</ecNumber>
    </recommendedName>
</protein>
<evidence type="ECO:0000256" key="1">
    <source>
        <dbReference type="ARBA" id="ARBA00000632"/>
    </source>
</evidence>
<dbReference type="GeneTree" id="ENSGT00940000153832"/>
<reference evidence="13" key="1">
    <citation type="submission" date="2018-12" db="EMBL/GenBank/DDBJ databases">
        <authorList>
            <person name="Yazar S."/>
        </authorList>
    </citation>
    <scope>NUCLEOTIDE SEQUENCE [LARGE SCALE GENOMIC DNA]</scope>
</reference>
<evidence type="ECO:0000259" key="11">
    <source>
        <dbReference type="PROSITE" id="PS00128"/>
    </source>
</evidence>
<evidence type="ECO:0000256" key="8">
    <source>
        <dbReference type="ARBA" id="ARBA00023295"/>
    </source>
</evidence>
<comment type="similarity">
    <text evidence="2 9">Belongs to the glycosyl hydrolase 22 family.</text>
</comment>
<gene>
    <name evidence="12" type="primary">LOC114051709</name>
</gene>
<comment type="catalytic activity">
    <reaction evidence="1">
        <text>Hydrolysis of (1-&gt;4)-beta-linkages between N-acetylmuramic acid and N-acetyl-D-glucosamine residues in a peptidoglycan and between N-acetyl-D-glucosamine residues in chitodextrins.</text>
        <dbReference type="EC" id="3.2.1.17"/>
    </reaction>
</comment>
<name>A0A4X2K5L6_VOMUR</name>
<reference evidence="12" key="3">
    <citation type="submission" date="2025-09" db="UniProtKB">
        <authorList>
            <consortium name="Ensembl"/>
        </authorList>
    </citation>
    <scope>IDENTIFICATION</scope>
</reference>
<accession>A0A4X2K5L6</accession>
<evidence type="ECO:0000313" key="13">
    <source>
        <dbReference type="Proteomes" id="UP000314987"/>
    </source>
</evidence>
<evidence type="ECO:0000256" key="3">
    <source>
        <dbReference type="ARBA" id="ARBA00012732"/>
    </source>
</evidence>